<dbReference type="PANTHER" id="PTHR47972:SF45">
    <property type="entry name" value="PROTEIN CLARET SEGREGATIONAL"/>
    <property type="match status" value="1"/>
</dbReference>
<reference evidence="11" key="1">
    <citation type="submission" date="2023-03" db="EMBL/GenBank/DDBJ databases">
        <title>Mating type loci evolution in Malassezia.</title>
        <authorList>
            <person name="Coelho M.A."/>
        </authorList>
    </citation>
    <scope>NUCLEOTIDE SEQUENCE</scope>
    <source>
        <strain evidence="11">CBS 9557</strain>
    </source>
</reference>
<dbReference type="PROSITE" id="PS00411">
    <property type="entry name" value="KINESIN_MOTOR_1"/>
    <property type="match status" value="1"/>
</dbReference>
<evidence type="ECO:0000256" key="5">
    <source>
        <dbReference type="ARBA" id="ARBA00023175"/>
    </source>
</evidence>
<dbReference type="PRINTS" id="PR00380">
    <property type="entry name" value="KINESINHEAVY"/>
</dbReference>
<gene>
    <name evidence="11" type="primary">KAR3</name>
    <name evidence="11" type="ORF">MNAN1_003876</name>
</gene>
<dbReference type="GO" id="GO:0007018">
    <property type="term" value="P:microtubule-based movement"/>
    <property type="evidence" value="ECO:0007669"/>
    <property type="project" value="InterPro"/>
</dbReference>
<feature type="compositionally biased region" description="Low complexity" evidence="9">
    <location>
        <begin position="40"/>
        <end position="53"/>
    </location>
</feature>
<keyword evidence="5 6" id="KW-0505">Motor protein</keyword>
<dbReference type="EMBL" id="CP119899">
    <property type="protein sequence ID" value="WFD28861.1"/>
    <property type="molecule type" value="Genomic_DNA"/>
</dbReference>
<evidence type="ECO:0000256" key="1">
    <source>
        <dbReference type="ARBA" id="ARBA00010899"/>
    </source>
</evidence>
<evidence type="ECO:0000256" key="4">
    <source>
        <dbReference type="ARBA" id="ARBA00022840"/>
    </source>
</evidence>
<dbReference type="InterPro" id="IPR027417">
    <property type="entry name" value="P-loop_NTPase"/>
</dbReference>
<dbReference type="GO" id="GO:0005874">
    <property type="term" value="C:microtubule"/>
    <property type="evidence" value="ECO:0007669"/>
    <property type="project" value="UniProtKB-KW"/>
</dbReference>
<dbReference type="Gene3D" id="3.40.850.10">
    <property type="entry name" value="Kinesin motor domain"/>
    <property type="match status" value="1"/>
</dbReference>
<keyword evidence="4 6" id="KW-0067">ATP-binding</keyword>
<name>A0AAF0EU61_9BASI</name>
<dbReference type="InterPro" id="IPR001752">
    <property type="entry name" value="Kinesin_motor_dom"/>
</dbReference>
<feature type="coiled-coil region" evidence="8">
    <location>
        <begin position="122"/>
        <end position="226"/>
    </location>
</feature>
<organism evidence="11 12">
    <name type="scientific">Malassezia nana</name>
    <dbReference type="NCBI Taxonomy" id="180528"/>
    <lineage>
        <taxon>Eukaryota</taxon>
        <taxon>Fungi</taxon>
        <taxon>Dikarya</taxon>
        <taxon>Basidiomycota</taxon>
        <taxon>Ustilaginomycotina</taxon>
        <taxon>Malasseziomycetes</taxon>
        <taxon>Malasseziales</taxon>
        <taxon>Malasseziaceae</taxon>
        <taxon>Malassezia</taxon>
    </lineage>
</organism>
<proteinExistence type="inferred from homology"/>
<evidence type="ECO:0000259" key="10">
    <source>
        <dbReference type="PROSITE" id="PS50067"/>
    </source>
</evidence>
<dbReference type="GO" id="GO:0005524">
    <property type="term" value="F:ATP binding"/>
    <property type="evidence" value="ECO:0007669"/>
    <property type="project" value="UniProtKB-UniRule"/>
</dbReference>
<protein>
    <recommendedName>
        <fullName evidence="7">Kinesin-like protein</fullName>
    </recommendedName>
</protein>
<dbReference type="PANTHER" id="PTHR47972">
    <property type="entry name" value="KINESIN-LIKE PROTEIN KLP-3"/>
    <property type="match status" value="1"/>
</dbReference>
<keyword evidence="2 7" id="KW-0493">Microtubule</keyword>
<evidence type="ECO:0000256" key="7">
    <source>
        <dbReference type="RuleBase" id="RU000394"/>
    </source>
</evidence>
<feature type="domain" description="Kinesin motor" evidence="10">
    <location>
        <begin position="226"/>
        <end position="572"/>
    </location>
</feature>
<evidence type="ECO:0000256" key="9">
    <source>
        <dbReference type="SAM" id="MobiDB-lite"/>
    </source>
</evidence>
<dbReference type="GO" id="GO:0008017">
    <property type="term" value="F:microtubule binding"/>
    <property type="evidence" value="ECO:0007669"/>
    <property type="project" value="InterPro"/>
</dbReference>
<evidence type="ECO:0000313" key="11">
    <source>
        <dbReference type="EMBL" id="WFD28861.1"/>
    </source>
</evidence>
<evidence type="ECO:0000256" key="6">
    <source>
        <dbReference type="PROSITE-ProRule" id="PRU00283"/>
    </source>
</evidence>
<feature type="region of interest" description="Disordered" evidence="9">
    <location>
        <begin position="1"/>
        <end position="53"/>
    </location>
</feature>
<feature type="binding site" evidence="6">
    <location>
        <begin position="315"/>
        <end position="322"/>
    </location>
    <ligand>
        <name>ATP</name>
        <dbReference type="ChEBI" id="CHEBI:30616"/>
    </ligand>
</feature>
<dbReference type="InterPro" id="IPR027640">
    <property type="entry name" value="Kinesin-like_fam"/>
</dbReference>
<comment type="similarity">
    <text evidence="1">Belongs to the TRAFAC class myosin-kinesin ATPase superfamily. Kinesin family. KIN-14 subfamily.</text>
</comment>
<keyword evidence="3 6" id="KW-0547">Nucleotide-binding</keyword>
<dbReference type="InterPro" id="IPR036961">
    <property type="entry name" value="Kinesin_motor_dom_sf"/>
</dbReference>
<evidence type="ECO:0000256" key="8">
    <source>
        <dbReference type="SAM" id="Coils"/>
    </source>
</evidence>
<keyword evidence="12" id="KW-1185">Reference proteome</keyword>
<sequence length="585" mass="65059">MPPTRARTSGPSASPARVRAARRTLSNETNRIGSRRVVRSTHSAAPSASVAAPTAHLHDLFQLEKERVQASQMRERTERDQRHERLRMLDEQLVEARRTANENRPPTQGWRGFNDYEVELLRAEHQRQTDELHARLHMQEEEIEALRAESARHAELLAQARTSEDALRSRVAELEELLATHDTRSATLASEAAASAERVHVLAERLAEAEALRRRLHNQVQELRGNIRVYARVRPPRDDGATAELRYPDALQLATQIEIRAPSESATGAASVKSHNFAFDHVFPPSATQMDVFEHVSDLLQSVLDGYHTTIFAYGQTGSGKTHTLEGGTQVDWTVPSTWHGDDVGLIPRAMHMLWDTAQAQQVHGWTFAFEAQMVEVYLDQITDLLGDHGRCDVVHTGHQTHVEPADVVPLARPEDVYALLARAKQRRQVAATKMNERSSRSHSVFALRVRGTRTNGETTDATLHLVDLAGSERLASSGSASDPRRLREAQSINKSLSSLADVMGALASHAKHVPYRNSTLTWLLKPCLSQGAKTCVLCTYDRLMLLALSPLQAHLGETLCSLRFATQVHGTHLGPARTSRQRAP</sequence>
<dbReference type="Pfam" id="PF00225">
    <property type="entry name" value="Kinesin"/>
    <property type="match status" value="1"/>
</dbReference>
<dbReference type="SUPFAM" id="SSF52540">
    <property type="entry name" value="P-loop containing nucleoside triphosphate hydrolases"/>
    <property type="match status" value="1"/>
</dbReference>
<dbReference type="Proteomes" id="UP001213623">
    <property type="component" value="Chromosome 8"/>
</dbReference>
<dbReference type="AlphaFoldDB" id="A0AAF0EU61"/>
<feature type="compositionally biased region" description="Polar residues" evidence="9">
    <location>
        <begin position="1"/>
        <end position="10"/>
    </location>
</feature>
<evidence type="ECO:0000256" key="3">
    <source>
        <dbReference type="ARBA" id="ARBA00022741"/>
    </source>
</evidence>
<dbReference type="InterPro" id="IPR019821">
    <property type="entry name" value="Kinesin_motor_CS"/>
</dbReference>
<evidence type="ECO:0000313" key="12">
    <source>
        <dbReference type="Proteomes" id="UP001213623"/>
    </source>
</evidence>
<evidence type="ECO:0000256" key="2">
    <source>
        <dbReference type="ARBA" id="ARBA00022701"/>
    </source>
</evidence>
<keyword evidence="8" id="KW-0175">Coiled coil</keyword>
<dbReference type="SMART" id="SM00129">
    <property type="entry name" value="KISc"/>
    <property type="match status" value="1"/>
</dbReference>
<dbReference type="PROSITE" id="PS50067">
    <property type="entry name" value="KINESIN_MOTOR_2"/>
    <property type="match status" value="1"/>
</dbReference>
<accession>A0AAF0EU61</accession>
<dbReference type="GO" id="GO:0003777">
    <property type="term" value="F:microtubule motor activity"/>
    <property type="evidence" value="ECO:0007669"/>
    <property type="project" value="InterPro"/>
</dbReference>